<dbReference type="Gene3D" id="3.50.50.60">
    <property type="entry name" value="FAD/NAD(P)-binding domain"/>
    <property type="match status" value="1"/>
</dbReference>
<reference evidence="3 4" key="1">
    <citation type="journal article" date="2013" name="BMC Genomics">
        <title>Comparative genomics of parasitic silkworm microsporidia reveal an association between genome expansion and host adaptation.</title>
        <authorList>
            <person name="Pan G."/>
            <person name="Xu J."/>
            <person name="Li T."/>
            <person name="Xia Q."/>
            <person name="Liu S.L."/>
            <person name="Zhang G."/>
            <person name="Li S."/>
            <person name="Li C."/>
            <person name="Liu H."/>
            <person name="Yang L."/>
            <person name="Liu T."/>
            <person name="Zhang X."/>
            <person name="Wu Z."/>
            <person name="Fan W."/>
            <person name="Dang X."/>
            <person name="Xiang H."/>
            <person name="Tao M."/>
            <person name="Li Y."/>
            <person name="Hu J."/>
            <person name="Li Z."/>
            <person name="Lin L."/>
            <person name="Luo J."/>
            <person name="Geng L."/>
            <person name="Wang L."/>
            <person name="Long M."/>
            <person name="Wan Y."/>
            <person name="He N."/>
            <person name="Zhang Z."/>
            <person name="Lu C."/>
            <person name="Keeling P.J."/>
            <person name="Wang J."/>
            <person name="Xiang Z."/>
            <person name="Zhou Z."/>
        </authorList>
    </citation>
    <scope>NUCLEOTIDE SEQUENCE [LARGE SCALE GENOMIC DNA]</scope>
    <source>
        <strain evidence="4">CQ1 / CVCC 102059</strain>
    </source>
</reference>
<dbReference type="OMA" id="FETKAKM"/>
<dbReference type="HOGENOM" id="CLU_021695_0_2_1"/>
<sequence length="442" mass="50208">MFHNLYKKYLIEKNKPCMTMKYDYVILGSGFVECVMACILSKKGKSVILIDQNGVYGAELATLRYSQLAELFKKQPKEELLALDREFCIDLTPKLLLADSDVIKLIVEHKVDECVDFINIPGSFIYKNKLHSVPINETQSLKTGLVGFWEKYSVMKFFWDVRNYGTSVCQGKSHTKDFKNTMREEFDEFGLSEDVREFIGHAIALNLDDSYLNEHPKITYDKICLYVRSVLSFNDSLKSPYIYPRYGISEIIQGFARSACINGAEVMLRAVIENIDTETNTIRVIEPVQNKVLEISGKVLISDPIYAPNSSEAYEIIRAIVITKGDSEITNKAPSSQIIFLKSELKRNNDVFLVVLGKGEESSPEDYKVCIISTVKETDQPEKEIQPVLNKLGTIVDQFIDVKKMVKATSSKSVIFTRGVDESTHLESLYREILEIQSKLAN</sequence>
<organism evidence="3 4">
    <name type="scientific">Nosema bombycis (strain CQ1 / CVCC 102059)</name>
    <name type="common">Microsporidian parasite</name>
    <name type="synonym">Pebrine of silkworm</name>
    <dbReference type="NCBI Taxonomy" id="578461"/>
    <lineage>
        <taxon>Eukaryota</taxon>
        <taxon>Fungi</taxon>
        <taxon>Fungi incertae sedis</taxon>
        <taxon>Microsporidia</taxon>
        <taxon>Nosematidae</taxon>
        <taxon>Nosema</taxon>
    </lineage>
</organism>
<dbReference type="GO" id="GO:0005093">
    <property type="term" value="F:Rab GDP-dissociation inhibitor activity"/>
    <property type="evidence" value="ECO:0007669"/>
    <property type="project" value="InterPro"/>
</dbReference>
<dbReference type="VEuPathDB" id="MicrosporidiaDB:NBO_310g0002"/>
<dbReference type="STRING" id="578461.R0MJI4"/>
<name>R0MJI4_NOSB1</name>
<evidence type="ECO:0000256" key="2">
    <source>
        <dbReference type="RuleBase" id="RU363124"/>
    </source>
</evidence>
<dbReference type="GO" id="GO:0015031">
    <property type="term" value="P:protein transport"/>
    <property type="evidence" value="ECO:0007669"/>
    <property type="project" value="InterPro"/>
</dbReference>
<keyword evidence="4" id="KW-1185">Reference proteome</keyword>
<dbReference type="Gene3D" id="1.10.405.10">
    <property type="entry name" value="Guanine Nucleotide Dissociation Inhibitor, domain 1"/>
    <property type="match status" value="1"/>
</dbReference>
<dbReference type="Proteomes" id="UP000016927">
    <property type="component" value="Unassembled WGS sequence"/>
</dbReference>
<protein>
    <recommendedName>
        <fullName evidence="2">Rab GDP dissociation inhibitor</fullName>
    </recommendedName>
</protein>
<gene>
    <name evidence="3" type="primary">GDI1</name>
    <name evidence="3" type="ORF">NBO_310g0002</name>
</gene>
<evidence type="ECO:0000313" key="3">
    <source>
        <dbReference type="EMBL" id="EOB12928.1"/>
    </source>
</evidence>
<dbReference type="GO" id="GO:0007264">
    <property type="term" value="P:small GTPase-mediated signal transduction"/>
    <property type="evidence" value="ECO:0007669"/>
    <property type="project" value="InterPro"/>
</dbReference>
<dbReference type="Pfam" id="PF00996">
    <property type="entry name" value="GDI"/>
    <property type="match status" value="1"/>
</dbReference>
<dbReference type="AlphaFoldDB" id="R0MJI4"/>
<dbReference type="GO" id="GO:0005737">
    <property type="term" value="C:cytoplasm"/>
    <property type="evidence" value="ECO:0007669"/>
    <property type="project" value="TreeGrafter"/>
</dbReference>
<dbReference type="PRINTS" id="PR00891">
    <property type="entry name" value="RABGDIREP"/>
</dbReference>
<dbReference type="Gene3D" id="3.30.519.10">
    <property type="entry name" value="Guanine Nucleotide Dissociation Inhibitor, domain 2"/>
    <property type="match status" value="1"/>
</dbReference>
<evidence type="ECO:0000256" key="1">
    <source>
        <dbReference type="ARBA" id="ARBA00005593"/>
    </source>
</evidence>
<comment type="similarity">
    <text evidence="1 2">Belongs to the Rab GDI family.</text>
</comment>
<dbReference type="InterPro" id="IPR036188">
    <property type="entry name" value="FAD/NAD-bd_sf"/>
</dbReference>
<dbReference type="InterPro" id="IPR018203">
    <property type="entry name" value="GDP_dissociation_inhibitor"/>
</dbReference>
<dbReference type="SUPFAM" id="SSF51905">
    <property type="entry name" value="FAD/NAD(P)-binding domain"/>
    <property type="match status" value="1"/>
</dbReference>
<dbReference type="PANTHER" id="PTHR11787">
    <property type="entry name" value="RAB GDP-DISSOCIATION INHIBITOR"/>
    <property type="match status" value="1"/>
</dbReference>
<dbReference type="EMBL" id="KB909218">
    <property type="protein sequence ID" value="EOB12928.1"/>
    <property type="molecule type" value="Genomic_DNA"/>
</dbReference>
<dbReference type="OrthoDB" id="9446342at2759"/>
<dbReference type="GO" id="GO:0016192">
    <property type="term" value="P:vesicle-mediated transport"/>
    <property type="evidence" value="ECO:0007669"/>
    <property type="project" value="TreeGrafter"/>
</dbReference>
<dbReference type="PRINTS" id="PR00892">
    <property type="entry name" value="RABGDI"/>
</dbReference>
<dbReference type="SUPFAM" id="SSF54373">
    <property type="entry name" value="FAD-linked reductases, C-terminal domain"/>
    <property type="match status" value="1"/>
</dbReference>
<dbReference type="PANTHER" id="PTHR11787:SF8">
    <property type="entry name" value="RAB GDP DISSOCIATION INHIBITOR"/>
    <property type="match status" value="1"/>
</dbReference>
<dbReference type="InterPro" id="IPR000806">
    <property type="entry name" value="RabGDI"/>
</dbReference>
<accession>R0MJI4</accession>
<evidence type="ECO:0000313" key="4">
    <source>
        <dbReference type="Proteomes" id="UP000016927"/>
    </source>
</evidence>
<proteinExistence type="inferred from homology"/>